<comment type="caution">
    <text evidence="2">The sequence shown here is derived from an EMBL/GenBank/DDBJ whole genome shotgun (WGS) entry which is preliminary data.</text>
</comment>
<keyword evidence="3" id="KW-1185">Reference proteome</keyword>
<sequence>MTVRAFAPFRDFSEPELPDPFEEEIEEDDRLSPDEVAALIKSARADGKRQGYEEGIAEGQEQERTSVAAQLEEKVDALRAELSAIHGREDELFADLETRTARLMLALVHQLARRLSEAEAKRLAENVTVRAVEAVRGKHRVTIRADEAFLEPLRAVLRLPTDEEAAAHRVVFETAEEGAETPLEVAWLTGKVTFDPYAFTGAIDEVFTETLEHLMGGTAELPREGEAQ</sequence>
<feature type="compositionally biased region" description="Acidic residues" evidence="1">
    <location>
        <begin position="14"/>
        <end position="29"/>
    </location>
</feature>
<gene>
    <name evidence="2" type="ORF">HK107_13965</name>
</gene>
<evidence type="ECO:0000256" key="1">
    <source>
        <dbReference type="SAM" id="MobiDB-lite"/>
    </source>
</evidence>
<feature type="region of interest" description="Disordered" evidence="1">
    <location>
        <begin position="1"/>
        <end position="32"/>
    </location>
</feature>
<reference evidence="2 3" key="1">
    <citation type="submission" date="2020-05" db="EMBL/GenBank/DDBJ databases">
        <title>Parvularcula mediterraneae sp. nov., isolated from polypropylene straw from shallow seawater of the seashore of Laganas in Zakynthos island, Greece.</title>
        <authorList>
            <person name="Szabo I."/>
            <person name="Al-Omari J."/>
            <person name="Rado J."/>
            <person name="Szerdahelyi G.S."/>
        </authorList>
    </citation>
    <scope>NUCLEOTIDE SEQUENCE [LARGE SCALE GENOMIC DNA]</scope>
    <source>
        <strain evidence="2 3">ZS-1/3</strain>
    </source>
</reference>
<proteinExistence type="predicted"/>
<dbReference type="Proteomes" id="UP000536835">
    <property type="component" value="Unassembled WGS sequence"/>
</dbReference>
<name>A0A7Y3RNP4_9PROT</name>
<dbReference type="EMBL" id="JABFCX010000003">
    <property type="protein sequence ID" value="NNU17434.1"/>
    <property type="molecule type" value="Genomic_DNA"/>
</dbReference>
<dbReference type="AlphaFoldDB" id="A0A7Y3RNP4"/>
<evidence type="ECO:0000313" key="2">
    <source>
        <dbReference type="EMBL" id="NNU17434.1"/>
    </source>
</evidence>
<dbReference type="RefSeq" id="WP_173200859.1">
    <property type="nucleotide sequence ID" value="NZ_JABFCX010000003.1"/>
</dbReference>
<organism evidence="2 3">
    <name type="scientific">Parvularcula mediterranea</name>
    <dbReference type="NCBI Taxonomy" id="2732508"/>
    <lineage>
        <taxon>Bacteria</taxon>
        <taxon>Pseudomonadati</taxon>
        <taxon>Pseudomonadota</taxon>
        <taxon>Alphaproteobacteria</taxon>
        <taxon>Parvularculales</taxon>
        <taxon>Parvularculaceae</taxon>
        <taxon>Parvularcula</taxon>
    </lineage>
</organism>
<protein>
    <recommendedName>
        <fullName evidence="4">Flagellar assembly protein FliH/Type III secretion system HrpE domain-containing protein</fullName>
    </recommendedName>
</protein>
<evidence type="ECO:0008006" key="4">
    <source>
        <dbReference type="Google" id="ProtNLM"/>
    </source>
</evidence>
<accession>A0A7Y3RNP4</accession>
<evidence type="ECO:0000313" key="3">
    <source>
        <dbReference type="Proteomes" id="UP000536835"/>
    </source>
</evidence>